<evidence type="ECO:0000256" key="15">
    <source>
        <dbReference type="ARBA" id="ARBA00030800"/>
    </source>
</evidence>
<dbReference type="GO" id="GO:0000155">
    <property type="term" value="F:phosphorelay sensor kinase activity"/>
    <property type="evidence" value="ECO:0007669"/>
    <property type="project" value="InterPro"/>
</dbReference>
<dbReference type="Pfam" id="PF07730">
    <property type="entry name" value="HisKA_3"/>
    <property type="match status" value="1"/>
</dbReference>
<dbReference type="Pfam" id="PF02518">
    <property type="entry name" value="HATPase_c"/>
    <property type="match status" value="1"/>
</dbReference>
<dbReference type="InterPro" id="IPR036890">
    <property type="entry name" value="HATPase_C_sf"/>
</dbReference>
<evidence type="ECO:0000256" key="6">
    <source>
        <dbReference type="ARBA" id="ARBA00022485"/>
    </source>
</evidence>
<dbReference type="InterPro" id="IPR004358">
    <property type="entry name" value="Sig_transdc_His_kin-like_C"/>
</dbReference>
<evidence type="ECO:0000313" key="21">
    <source>
        <dbReference type="Proteomes" id="UP000614996"/>
    </source>
</evidence>
<dbReference type="PIRSF" id="PIRSF037434">
    <property type="entry name" value="STHK_ChrS"/>
    <property type="match status" value="1"/>
</dbReference>
<keyword evidence="10" id="KW-0418">Kinase</keyword>
<evidence type="ECO:0000256" key="16">
    <source>
        <dbReference type="SAM" id="Coils"/>
    </source>
</evidence>
<dbReference type="GO" id="GO:0046983">
    <property type="term" value="F:protein dimerization activity"/>
    <property type="evidence" value="ECO:0007669"/>
    <property type="project" value="InterPro"/>
</dbReference>
<dbReference type="AlphaFoldDB" id="A0A8J4A698"/>
<dbReference type="SUPFAM" id="SSF55874">
    <property type="entry name" value="ATPase domain of HSP90 chaperone/DNA topoisomerase II/histidine kinase"/>
    <property type="match status" value="1"/>
</dbReference>
<dbReference type="GO" id="GO:0005737">
    <property type="term" value="C:cytoplasm"/>
    <property type="evidence" value="ECO:0007669"/>
    <property type="project" value="UniProtKB-SubCell"/>
</dbReference>
<dbReference type="PANTHER" id="PTHR24421:SF62">
    <property type="entry name" value="SENSORY TRANSDUCTION HISTIDINE KINASE"/>
    <property type="match status" value="1"/>
</dbReference>
<dbReference type="PANTHER" id="PTHR24421">
    <property type="entry name" value="NITRATE/NITRITE SENSOR PROTEIN NARX-RELATED"/>
    <property type="match status" value="1"/>
</dbReference>
<dbReference type="GO" id="GO:0051539">
    <property type="term" value="F:4 iron, 4 sulfur cluster binding"/>
    <property type="evidence" value="ECO:0007669"/>
    <property type="project" value="UniProtKB-KW"/>
</dbReference>
<reference evidence="21" key="1">
    <citation type="journal article" date="2021" name="Int. J. Syst. Evol. Microbiol.">
        <title>Actinocatenispora comari sp. nov., an endophytic actinomycete isolated from aerial parts of Comarum salesowianum.</title>
        <authorList>
            <person name="Oyunbileg N."/>
            <person name="Iizaka Y."/>
            <person name="Hamada M."/>
            <person name="Davaapurev B.O."/>
            <person name="Fukumoto A."/>
            <person name="Tsetseg B."/>
            <person name="Kato F."/>
            <person name="Tamura T."/>
            <person name="Batkhuu J."/>
            <person name="Anzai Y."/>
        </authorList>
    </citation>
    <scope>NUCLEOTIDE SEQUENCE [LARGE SCALE GENOMIC DNA]</scope>
    <source>
        <strain evidence="21">NUM-2625</strain>
    </source>
</reference>
<comment type="subcellular location">
    <subcellularLocation>
        <location evidence="3">Cytoplasm</location>
    </subcellularLocation>
</comment>
<dbReference type="PRINTS" id="PR00344">
    <property type="entry name" value="BCTRLSENSOR"/>
</dbReference>
<evidence type="ECO:0000256" key="12">
    <source>
        <dbReference type="ARBA" id="ARBA00023012"/>
    </source>
</evidence>
<dbReference type="SMART" id="SM00387">
    <property type="entry name" value="HATPase_c"/>
    <property type="match status" value="1"/>
</dbReference>
<keyword evidence="16" id="KW-0175">Coiled coil</keyword>
<keyword evidence="18" id="KW-1133">Transmembrane helix</keyword>
<evidence type="ECO:0000256" key="13">
    <source>
        <dbReference type="ARBA" id="ARBA00023014"/>
    </source>
</evidence>
<evidence type="ECO:0000313" key="20">
    <source>
        <dbReference type="EMBL" id="GIL25666.1"/>
    </source>
</evidence>
<keyword evidence="6" id="KW-0004">4Fe-4S</keyword>
<evidence type="ECO:0000256" key="9">
    <source>
        <dbReference type="ARBA" id="ARBA00022723"/>
    </source>
</evidence>
<accession>A0A8J4A698</accession>
<evidence type="ECO:0000256" key="8">
    <source>
        <dbReference type="ARBA" id="ARBA00022679"/>
    </source>
</evidence>
<keyword evidence="21" id="KW-1185">Reference proteome</keyword>
<feature type="transmembrane region" description="Helical" evidence="18">
    <location>
        <begin position="50"/>
        <end position="69"/>
    </location>
</feature>
<feature type="coiled-coil region" evidence="16">
    <location>
        <begin position="166"/>
        <end position="193"/>
    </location>
</feature>
<evidence type="ECO:0000256" key="4">
    <source>
        <dbReference type="ARBA" id="ARBA00012438"/>
    </source>
</evidence>
<keyword evidence="13" id="KW-0411">Iron-sulfur</keyword>
<keyword evidence="7" id="KW-0963">Cytoplasm</keyword>
<feature type="transmembrane region" description="Helical" evidence="18">
    <location>
        <begin position="28"/>
        <end position="44"/>
    </location>
</feature>
<comment type="cofactor">
    <cofactor evidence="2">
        <name>[4Fe-4S] cluster</name>
        <dbReference type="ChEBI" id="CHEBI:49883"/>
    </cofactor>
</comment>
<keyword evidence="9" id="KW-0479">Metal-binding</keyword>
<evidence type="ECO:0000256" key="10">
    <source>
        <dbReference type="ARBA" id="ARBA00022777"/>
    </source>
</evidence>
<dbReference type="InterPro" id="IPR011712">
    <property type="entry name" value="Sig_transdc_His_kin_sub3_dim/P"/>
</dbReference>
<dbReference type="InterPro" id="IPR003594">
    <property type="entry name" value="HATPase_dom"/>
</dbReference>
<evidence type="ECO:0000256" key="1">
    <source>
        <dbReference type="ARBA" id="ARBA00000085"/>
    </source>
</evidence>
<comment type="function">
    <text evidence="14">Member of the two-component regulatory system NreB/NreC involved in the control of dissimilatory nitrate/nitrite reduction in response to oxygen. NreB functions as a direct oxygen sensor histidine kinase which is autophosphorylated, in the absence of oxygen, probably at the conserved histidine residue, and transfers its phosphate group probably to a conserved aspartate residue of NreC. NreB/NreC activates the expression of the nitrate (narGHJI) and nitrite (nir) reductase operons, as well as the putative nitrate transporter gene narT.</text>
</comment>
<keyword evidence="18" id="KW-0472">Membrane</keyword>
<organism evidence="20 21">
    <name type="scientific">Actinocatenispora comari</name>
    <dbReference type="NCBI Taxonomy" id="2807577"/>
    <lineage>
        <taxon>Bacteria</taxon>
        <taxon>Bacillati</taxon>
        <taxon>Actinomycetota</taxon>
        <taxon>Actinomycetes</taxon>
        <taxon>Micromonosporales</taxon>
        <taxon>Micromonosporaceae</taxon>
        <taxon>Actinocatenispora</taxon>
    </lineage>
</organism>
<feature type="compositionally biased region" description="Low complexity" evidence="17">
    <location>
        <begin position="258"/>
        <end position="274"/>
    </location>
</feature>
<comment type="caution">
    <text evidence="20">The sequence shown here is derived from an EMBL/GenBank/DDBJ whole genome shotgun (WGS) entry which is preliminary data.</text>
</comment>
<evidence type="ECO:0000256" key="2">
    <source>
        <dbReference type="ARBA" id="ARBA00001966"/>
    </source>
</evidence>
<comment type="catalytic activity">
    <reaction evidence="1">
        <text>ATP + protein L-histidine = ADP + protein N-phospho-L-histidine.</text>
        <dbReference type="EC" id="2.7.13.3"/>
    </reaction>
</comment>
<dbReference type="InterPro" id="IPR050482">
    <property type="entry name" value="Sensor_HK_TwoCompSys"/>
</dbReference>
<dbReference type="GO" id="GO:0046872">
    <property type="term" value="F:metal ion binding"/>
    <property type="evidence" value="ECO:0007669"/>
    <property type="project" value="UniProtKB-KW"/>
</dbReference>
<feature type="transmembrane region" description="Helical" evidence="18">
    <location>
        <begin position="116"/>
        <end position="136"/>
    </location>
</feature>
<dbReference type="Gene3D" id="1.20.5.1930">
    <property type="match status" value="1"/>
</dbReference>
<evidence type="ECO:0000256" key="18">
    <source>
        <dbReference type="SAM" id="Phobius"/>
    </source>
</evidence>
<dbReference type="EMBL" id="BOPO01000008">
    <property type="protein sequence ID" value="GIL25666.1"/>
    <property type="molecule type" value="Genomic_DNA"/>
</dbReference>
<feature type="transmembrane region" description="Helical" evidence="18">
    <location>
        <begin position="143"/>
        <end position="163"/>
    </location>
</feature>
<evidence type="ECO:0000256" key="3">
    <source>
        <dbReference type="ARBA" id="ARBA00004496"/>
    </source>
</evidence>
<keyword evidence="12" id="KW-0902">Two-component regulatory system</keyword>
<feature type="transmembrane region" description="Helical" evidence="18">
    <location>
        <begin position="81"/>
        <end position="104"/>
    </location>
</feature>
<protein>
    <recommendedName>
        <fullName evidence="5">Oxygen sensor histidine kinase NreB</fullName>
        <ecNumber evidence="4">2.7.13.3</ecNumber>
    </recommendedName>
    <alternativeName>
        <fullName evidence="15">Nitrogen regulation protein B</fullName>
    </alternativeName>
</protein>
<dbReference type="Proteomes" id="UP000614996">
    <property type="component" value="Unassembled WGS sequence"/>
</dbReference>
<dbReference type="InterPro" id="IPR005467">
    <property type="entry name" value="His_kinase_dom"/>
</dbReference>
<evidence type="ECO:0000256" key="17">
    <source>
        <dbReference type="SAM" id="MobiDB-lite"/>
    </source>
</evidence>
<dbReference type="Gene3D" id="3.30.565.10">
    <property type="entry name" value="Histidine kinase-like ATPase, C-terminal domain"/>
    <property type="match status" value="1"/>
</dbReference>
<sequence length="447" mass="46107">MRTASVISTMADPPSRPVALLLLRRSEHVLFVGLLALGAAGAAGHRGWPVLLAGAILVAGWYAVGAVLARRRRTRGLAIGWLAVLVAGCAALAVGSASFVWLAFPLFLLGTQLLPLAASVPVVAALTAGTVVVIATDRGRWDAAAVVGPLVGALVAVMITVVYRDLAEQVRQRAELIDELTAAQDRLAASQRQAGVLAERERLAREIHDTVTQNLTSIVLVLRTARQSATATGTGSAVDHRDAAGRSVTAATDRDAADATPAADRARGRPAPATDRQRDSSLVEQLDTAIGAARGALADTRRLVRDLTPAELAGASLPDALRRIVAEQPGDRTHLHVEGDPGPLPTPVAVTLLRTGQEALANARAHAAADRIELTLTYLPDTVSLDVVDDGGGFDPARPLGATSGTGLGLAGMRARAEQVGGTLSVDTAPGRGTAVNLTVPRTGGAR</sequence>
<feature type="domain" description="Histidine kinase" evidence="19">
    <location>
        <begin position="352"/>
        <end position="444"/>
    </location>
</feature>
<name>A0A8J4A698_9ACTN</name>
<evidence type="ECO:0000259" key="19">
    <source>
        <dbReference type="PROSITE" id="PS50109"/>
    </source>
</evidence>
<evidence type="ECO:0000256" key="11">
    <source>
        <dbReference type="ARBA" id="ARBA00023004"/>
    </source>
</evidence>
<dbReference type="EC" id="2.7.13.3" evidence="4"/>
<dbReference type="InterPro" id="IPR017205">
    <property type="entry name" value="Sig_transdc_His_kinase_ChrS"/>
</dbReference>
<keyword evidence="8" id="KW-0808">Transferase</keyword>
<keyword evidence="11" id="KW-0408">Iron</keyword>
<evidence type="ECO:0000256" key="14">
    <source>
        <dbReference type="ARBA" id="ARBA00024827"/>
    </source>
</evidence>
<gene>
    <name evidence="20" type="ORF">NUM_09200</name>
</gene>
<evidence type="ECO:0000256" key="5">
    <source>
        <dbReference type="ARBA" id="ARBA00017322"/>
    </source>
</evidence>
<proteinExistence type="predicted"/>
<dbReference type="CDD" id="cd16917">
    <property type="entry name" value="HATPase_UhpB-NarQ-NarX-like"/>
    <property type="match status" value="1"/>
</dbReference>
<keyword evidence="18" id="KW-0812">Transmembrane</keyword>
<evidence type="ECO:0000256" key="7">
    <source>
        <dbReference type="ARBA" id="ARBA00022490"/>
    </source>
</evidence>
<feature type="region of interest" description="Disordered" evidence="17">
    <location>
        <begin position="230"/>
        <end position="282"/>
    </location>
</feature>
<dbReference type="GO" id="GO:0016020">
    <property type="term" value="C:membrane"/>
    <property type="evidence" value="ECO:0007669"/>
    <property type="project" value="InterPro"/>
</dbReference>
<dbReference type="PROSITE" id="PS50109">
    <property type="entry name" value="HIS_KIN"/>
    <property type="match status" value="1"/>
</dbReference>